<dbReference type="PANTHER" id="PTHR30033">
    <property type="entry name" value="FLAGELLAR HOOK-ASSOCIATED PROTEIN 1"/>
    <property type="match status" value="1"/>
</dbReference>
<reference evidence="9 10" key="1">
    <citation type="submission" date="2020-04" db="EMBL/GenBank/DDBJ databases">
        <title>Zoogloea sp. G-4-1-14 isolated from soil.</title>
        <authorList>
            <person name="Dahal R.H."/>
        </authorList>
    </citation>
    <scope>NUCLEOTIDE SEQUENCE [LARGE SCALE GENOMIC DNA]</scope>
    <source>
        <strain evidence="9 10">G-4-1-14</strain>
    </source>
</reference>
<dbReference type="AlphaFoldDB" id="A0A848G7M1"/>
<dbReference type="PRINTS" id="PR01005">
    <property type="entry name" value="FLGHOOKAP1"/>
</dbReference>
<dbReference type="EMBL" id="JABBGA010000024">
    <property type="protein sequence ID" value="NML28268.1"/>
    <property type="molecule type" value="Genomic_DNA"/>
</dbReference>
<dbReference type="RefSeq" id="WP_169147797.1">
    <property type="nucleotide sequence ID" value="NZ_JABBGA010000024.1"/>
</dbReference>
<dbReference type="SUPFAM" id="SSF64518">
    <property type="entry name" value="Phase 1 flagellin"/>
    <property type="match status" value="2"/>
</dbReference>
<dbReference type="InterPro" id="IPR002371">
    <property type="entry name" value="FlgK"/>
</dbReference>
<keyword evidence="9" id="KW-0282">Flagellum</keyword>
<feature type="domain" description="Flagellar basal-body/hook protein C-terminal" evidence="7">
    <location>
        <begin position="608"/>
        <end position="646"/>
    </location>
</feature>
<evidence type="ECO:0000256" key="3">
    <source>
        <dbReference type="ARBA" id="ARBA00009677"/>
    </source>
</evidence>
<evidence type="ECO:0000259" key="7">
    <source>
        <dbReference type="Pfam" id="PF06429"/>
    </source>
</evidence>
<feature type="domain" description="Flagellar hook-associated protein FlgK helical" evidence="8">
    <location>
        <begin position="93"/>
        <end position="328"/>
    </location>
</feature>
<accession>A0A848G7M1</accession>
<evidence type="ECO:0000256" key="2">
    <source>
        <dbReference type="ARBA" id="ARBA00004613"/>
    </source>
</evidence>
<protein>
    <recommendedName>
        <fullName evidence="4">Flagellar hook-associated protein 1</fullName>
    </recommendedName>
</protein>
<dbReference type="GO" id="GO:0044780">
    <property type="term" value="P:bacterial-type flagellum assembly"/>
    <property type="evidence" value="ECO:0007669"/>
    <property type="project" value="InterPro"/>
</dbReference>
<dbReference type="Pfam" id="PF06429">
    <property type="entry name" value="Flg_bbr_C"/>
    <property type="match status" value="1"/>
</dbReference>
<dbReference type="GO" id="GO:0005198">
    <property type="term" value="F:structural molecule activity"/>
    <property type="evidence" value="ECO:0007669"/>
    <property type="project" value="InterPro"/>
</dbReference>
<evidence type="ECO:0000256" key="1">
    <source>
        <dbReference type="ARBA" id="ARBA00004365"/>
    </source>
</evidence>
<keyword evidence="6" id="KW-0975">Bacterial flagellum</keyword>
<proteinExistence type="inferred from homology"/>
<comment type="subcellular location">
    <subcellularLocation>
        <location evidence="1">Bacterial flagellum</location>
    </subcellularLocation>
    <subcellularLocation>
        <location evidence="2">Secreted</location>
    </subcellularLocation>
</comment>
<dbReference type="GO" id="GO:0005576">
    <property type="term" value="C:extracellular region"/>
    <property type="evidence" value="ECO:0007669"/>
    <property type="project" value="UniProtKB-SubCell"/>
</dbReference>
<keyword evidence="5" id="KW-0964">Secreted</keyword>
<evidence type="ECO:0000256" key="5">
    <source>
        <dbReference type="ARBA" id="ARBA00022525"/>
    </source>
</evidence>
<evidence type="ECO:0000259" key="8">
    <source>
        <dbReference type="Pfam" id="PF22638"/>
    </source>
</evidence>
<comment type="similarity">
    <text evidence="3">Belongs to the flagella basal body rod proteins family.</text>
</comment>
<gene>
    <name evidence="9" type="primary">flgK</name>
    <name evidence="9" type="ORF">HHL15_21120</name>
</gene>
<dbReference type="GO" id="GO:0009424">
    <property type="term" value="C:bacterial-type flagellum hook"/>
    <property type="evidence" value="ECO:0007669"/>
    <property type="project" value="InterPro"/>
</dbReference>
<keyword evidence="9" id="KW-0966">Cell projection</keyword>
<evidence type="ECO:0000256" key="4">
    <source>
        <dbReference type="ARBA" id="ARBA00016244"/>
    </source>
</evidence>
<evidence type="ECO:0000256" key="6">
    <source>
        <dbReference type="ARBA" id="ARBA00023143"/>
    </source>
</evidence>
<dbReference type="Proteomes" id="UP000580043">
    <property type="component" value="Unassembled WGS sequence"/>
</dbReference>
<dbReference type="PANTHER" id="PTHR30033:SF1">
    <property type="entry name" value="FLAGELLAR HOOK-ASSOCIATED PROTEIN 1"/>
    <property type="match status" value="1"/>
</dbReference>
<organism evidence="9 10">
    <name type="scientific">Zoogloea dura</name>
    <dbReference type="NCBI Taxonomy" id="2728840"/>
    <lineage>
        <taxon>Bacteria</taxon>
        <taxon>Pseudomonadati</taxon>
        <taxon>Pseudomonadota</taxon>
        <taxon>Betaproteobacteria</taxon>
        <taxon>Rhodocyclales</taxon>
        <taxon>Zoogloeaceae</taxon>
        <taxon>Zoogloea</taxon>
    </lineage>
</organism>
<dbReference type="InterPro" id="IPR010930">
    <property type="entry name" value="Flg_bb/hook_C_dom"/>
</dbReference>
<evidence type="ECO:0000313" key="9">
    <source>
        <dbReference type="EMBL" id="NML28268.1"/>
    </source>
</evidence>
<sequence length="649" mass="66640">MGSSLFSIGLTGLNAAQAGLVVTSHNISNAGTTGYSRQSTVQSTNPALFTGAGFFGEGTKVDTVKRAYDSYLTNQVLSAQTKFSEYDTYSNEISQIDNMLADPTTGLTPAVASFFEGVQEVAANPASVPARQSMLSTAQSLVARFQNLSSRINDVRSGVETQVKNTVSEISSYASQIAEMNHKIAVAQQAGSAQPANDLLDTRDRLINELNQLTRVSTTTDSSGSMSVFIGTGQPLVVGTVATKLEAQASPSDPTRNVVNIITQGGAITVPENLLGGGKLGGLLAMRSGSLDSAQNQLGLIAVGLSSAFNSQHLLGQDLNGNLGTNFFSNPTVAVQRYNSATTATPDVQFSDITKLTGDDYKLTFTDTTGGYTLSRVSDGASVTAASVGLTVTPPAVSKVGDSFQILPTRYAASNISVAISDTRMVAAAAPIAAAATASNLGTAAISAPVLSSTTNLASFGTTAAPLKLTYSGGSLSGFPATLPVTYTPLNGSPVTVAAPAASIPYSSGMSVSVGGVSFTLTGAMQDNDSFTLGPNAGGVSDSRNAVLLGSLQTTKTLLSANGQPSATFNSVYSQLVSAVGNKAREVEVNRDAQESLANQAVQAQQSVAGVNIDEEAANLIRYQQAYQAAGKVMSIASKLFDQVLALGQ</sequence>
<dbReference type="InterPro" id="IPR053927">
    <property type="entry name" value="FlgK_helical"/>
</dbReference>
<dbReference type="NCBIfam" id="TIGR02492">
    <property type="entry name" value="flgK_ends"/>
    <property type="match status" value="1"/>
</dbReference>
<dbReference type="Pfam" id="PF22638">
    <property type="entry name" value="FlgK_D1"/>
    <property type="match status" value="1"/>
</dbReference>
<keyword evidence="10" id="KW-1185">Reference proteome</keyword>
<comment type="caution">
    <text evidence="9">The sequence shown here is derived from an EMBL/GenBank/DDBJ whole genome shotgun (WGS) entry which is preliminary data.</text>
</comment>
<keyword evidence="9" id="KW-0969">Cilium</keyword>
<name>A0A848G7M1_9RHOO</name>
<evidence type="ECO:0000313" key="10">
    <source>
        <dbReference type="Proteomes" id="UP000580043"/>
    </source>
</evidence>